<keyword evidence="11" id="KW-1185">Reference proteome</keyword>
<dbReference type="eggNOG" id="KOG0065">
    <property type="taxonomic scope" value="Eukaryota"/>
</dbReference>
<accession>H3H1B8</accession>
<dbReference type="Pfam" id="PF19055">
    <property type="entry name" value="ABC2_membrane_7"/>
    <property type="match status" value="1"/>
</dbReference>
<evidence type="ECO:0000313" key="11">
    <source>
        <dbReference type="Proteomes" id="UP000005238"/>
    </source>
</evidence>
<sequence>MTVPTCSDNGYTTSQAAPKLGLESGQALMAQGSAVFHDFVATKVESAMGRSLPQMEVRCKEVSLVAEVSVVQRSANVKSELPTIYNSVKHCVQKFTANRNVTQRHILNRVSAVFEPGTITLLLGQPGSGKSSLLKLLSGQFPLEKNIRVEGELTYNGRSQQELLTRLPQLAAYVPQRDKHFAAFSVKETLAFAHTCCPEELAFRAGEGLLSRGSTGENKAAQRTVQALNEHYPEVITEQFGLQNCRDTVLGDELRRGVSGGERRRVTTGETEFGMKYATFMDEISTGLDSAATFDIVATQRDIAKKLHKTVVIALLQPAPEVFELFDNIMLLNDGEVMYHGPREQVLPYFESLGFACPPDRDVADYLLDLGTDEQHKYEIRKAGSHPSLQCLTPRLASEFAELFQQSHSHHETMRALEAPLSIERAEDAKEHIDKMPEFRQSFWSSAWTLTRRQTTIALRNTAFIRVRAFMVVFMGLVYASTFYQVDPANVQVSLGVLFQGTMFLQLGQASQIPSFIAAREIYYKQRRANLYRTASFAIGCSVALIPTAVGECVVFGSLVYWMCGFIAEASYFLFFLLAMILTNMVFCAWFFCVTAMSPNFNIAKPMSTFSIVFFVVFAGFVVPMGRIPDFLVWIYWINPIAWCLRSVAVNQYRSPIFDVCVYGGEDYCSSFNMTMGEYSLSQYDVPSDKAWVWSGVAFLLFAYVFLMAFGSYVLEHKRYDAAVAAVAVVTSIVDNDELDGMDEQHSDGGVSYALASTPRAASDAFSPEESSADVVVLNLHNDQEKMFVPVALAFKDLWYSVPSPKSKHESIDLLKGISGYALPGTMTALMGSSGAGKTTLMDVIAGRKTGGTIRGEILLNGYPATELAIRRCTGYCEQQDIHSESSTIREALTFSAFLRQDSSVSERAKLASVEECLDLLDMRAIADQIIRGRSQEQMKRLTIGVELAAQPSVLFLDEPTSGLDAHSAKVIMDGVRKVADSGRTVVCTIHQPSSDVFFLFDSLLLLKRGGEMVFFGELENAEPDHRECSHLIDYLEAISEVPRLPEGQNPATWMLECIGAGVAAAESTTNLAATVNFVQHFRESTEQQALIGGLNQPGVSVPAPGQLGELIFSNKRAATSATQLRVLVGRFTTMYWRTPSYNLTRFVVAVGLGSAFGLVLVTGEYTTYQGLNAAVGVIFMTTQYNGIAAYVGALPFTAHERAPYYRERASQPYNALWYFVGATVAEIPYVFFSGFLFTIIFYPLIGFTSFFTGVLYWINLSLFVLMQTYLGQLLVYALPSVEVAAIVGVLVNATFLLFSGFNPPAGSIPAGYQWLYHITPHRYTLSILVSLLFGDCPVEPTYNEATQSYINVGPELGCQPLEGTPLSIGHTTVKGYVEEVFNMKHDEIWTNFGCVFVFLVVFRVLSLLAIRYINHQKR</sequence>
<evidence type="ECO:0000256" key="4">
    <source>
        <dbReference type="ARBA" id="ARBA00022741"/>
    </source>
</evidence>
<dbReference type="SUPFAM" id="SSF52540">
    <property type="entry name" value="P-loop containing nucleoside triphosphate hydrolases"/>
    <property type="match status" value="2"/>
</dbReference>
<reference evidence="11" key="1">
    <citation type="journal article" date="2006" name="Science">
        <title>Phytophthora genome sequences uncover evolutionary origins and mechanisms of pathogenesis.</title>
        <authorList>
            <person name="Tyler B.M."/>
            <person name="Tripathy S."/>
            <person name="Zhang X."/>
            <person name="Dehal P."/>
            <person name="Jiang R.H."/>
            <person name="Aerts A."/>
            <person name="Arredondo F.D."/>
            <person name="Baxter L."/>
            <person name="Bensasson D."/>
            <person name="Beynon J.L."/>
            <person name="Chapman J."/>
            <person name="Damasceno C.M."/>
            <person name="Dorrance A.E."/>
            <person name="Dou D."/>
            <person name="Dickerman A.W."/>
            <person name="Dubchak I.L."/>
            <person name="Garbelotto M."/>
            <person name="Gijzen M."/>
            <person name="Gordon S.G."/>
            <person name="Govers F."/>
            <person name="Grunwald N.J."/>
            <person name="Huang W."/>
            <person name="Ivors K.L."/>
            <person name="Jones R.W."/>
            <person name="Kamoun S."/>
            <person name="Krampis K."/>
            <person name="Lamour K.H."/>
            <person name="Lee M.K."/>
            <person name="McDonald W.H."/>
            <person name="Medina M."/>
            <person name="Meijer H.J."/>
            <person name="Nordberg E.K."/>
            <person name="Maclean D.J."/>
            <person name="Ospina-Giraldo M.D."/>
            <person name="Morris P.F."/>
            <person name="Phuntumart V."/>
            <person name="Putnam N.H."/>
            <person name="Rash S."/>
            <person name="Rose J.K."/>
            <person name="Sakihama Y."/>
            <person name="Salamov A.A."/>
            <person name="Savidor A."/>
            <person name="Scheuring C.F."/>
            <person name="Smith B.M."/>
            <person name="Sobral B.W."/>
            <person name="Terry A."/>
            <person name="Torto-Alalibo T.A."/>
            <person name="Win J."/>
            <person name="Xu Z."/>
            <person name="Zhang H."/>
            <person name="Grigoriev I.V."/>
            <person name="Rokhsar D.S."/>
            <person name="Boore J.L."/>
        </authorList>
    </citation>
    <scope>NUCLEOTIDE SEQUENCE [LARGE SCALE GENOMIC DNA]</scope>
    <source>
        <strain evidence="11">Pr102</strain>
    </source>
</reference>
<dbReference type="InterPro" id="IPR003593">
    <property type="entry name" value="AAA+_ATPase"/>
</dbReference>
<feature type="transmembrane region" description="Helical" evidence="8">
    <location>
        <begin position="463"/>
        <end position="484"/>
    </location>
</feature>
<dbReference type="GO" id="GO:0016887">
    <property type="term" value="F:ATP hydrolysis activity"/>
    <property type="evidence" value="ECO:0007669"/>
    <property type="project" value="InterPro"/>
</dbReference>
<dbReference type="HOGENOM" id="CLU_000604_35_6_1"/>
<dbReference type="GO" id="GO:0005524">
    <property type="term" value="F:ATP binding"/>
    <property type="evidence" value="ECO:0007669"/>
    <property type="project" value="UniProtKB-KW"/>
</dbReference>
<keyword evidence="4" id="KW-0547">Nucleotide-binding</keyword>
<dbReference type="VEuPathDB" id="FungiDB:KRP23_1447"/>
<dbReference type="FunFam" id="3.40.50.300:FF:000289">
    <property type="entry name" value="ABC transporter G family member 31"/>
    <property type="match status" value="1"/>
</dbReference>
<evidence type="ECO:0000313" key="10">
    <source>
        <dbReference type="EnsemblProtists" id="Phyra84024"/>
    </source>
</evidence>
<dbReference type="PANTHER" id="PTHR19241">
    <property type="entry name" value="ATP-BINDING CASSETTE TRANSPORTER"/>
    <property type="match status" value="1"/>
</dbReference>
<keyword evidence="2" id="KW-0813">Transport</keyword>
<dbReference type="VEuPathDB" id="FungiDB:KRP22_1190"/>
<feature type="transmembrane region" description="Helical" evidence="8">
    <location>
        <begin position="1248"/>
        <end position="1267"/>
    </location>
</feature>
<dbReference type="InParanoid" id="H3H1B8"/>
<feature type="transmembrane region" description="Helical" evidence="8">
    <location>
        <begin position="1389"/>
        <end position="1411"/>
    </location>
</feature>
<name>H3H1B8_PHYRM</name>
<keyword evidence="3 8" id="KW-0812">Transmembrane</keyword>
<dbReference type="EnsemblProtists" id="Phyra84024">
    <property type="protein sequence ID" value="Phyra84024"/>
    <property type="gene ID" value="Phyra84024"/>
</dbReference>
<feature type="transmembrane region" description="Helical" evidence="8">
    <location>
        <begin position="573"/>
        <end position="597"/>
    </location>
</feature>
<feature type="transmembrane region" description="Helical" evidence="8">
    <location>
        <begin position="504"/>
        <end position="523"/>
    </location>
</feature>
<feature type="transmembrane region" description="Helical" evidence="8">
    <location>
        <begin position="1174"/>
        <end position="1195"/>
    </location>
</feature>
<feature type="domain" description="ABC transporter" evidence="9">
    <location>
        <begin position="92"/>
        <end position="359"/>
    </location>
</feature>
<dbReference type="EMBL" id="DS566099">
    <property type="status" value="NOT_ANNOTATED_CDS"/>
    <property type="molecule type" value="Genomic_DNA"/>
</dbReference>
<feature type="transmembrane region" description="Helical" evidence="8">
    <location>
        <begin position="1144"/>
        <end position="1162"/>
    </location>
</feature>
<evidence type="ECO:0000256" key="8">
    <source>
        <dbReference type="SAM" id="Phobius"/>
    </source>
</evidence>
<keyword evidence="6 8" id="KW-1133">Transmembrane helix</keyword>
<dbReference type="FunFam" id="3.40.50.300:FF:000528">
    <property type="entry name" value="ABC transporter G family member 31"/>
    <property type="match status" value="1"/>
</dbReference>
<feature type="domain" description="ABC transporter" evidence="9">
    <location>
        <begin position="793"/>
        <end position="1035"/>
    </location>
</feature>
<feature type="transmembrane region" description="Helical" evidence="8">
    <location>
        <begin position="535"/>
        <end position="561"/>
    </location>
</feature>
<feature type="transmembrane region" description="Helical" evidence="8">
    <location>
        <begin position="691"/>
        <end position="715"/>
    </location>
</feature>
<dbReference type="GO" id="GO:0016020">
    <property type="term" value="C:membrane"/>
    <property type="evidence" value="ECO:0007669"/>
    <property type="project" value="UniProtKB-SubCell"/>
</dbReference>
<feature type="transmembrane region" description="Helical" evidence="8">
    <location>
        <begin position="1274"/>
        <end position="1299"/>
    </location>
</feature>
<dbReference type="SMART" id="SM00382">
    <property type="entry name" value="AAA"/>
    <property type="match status" value="2"/>
</dbReference>
<proteinExistence type="predicted"/>
<feature type="transmembrane region" description="Helical" evidence="8">
    <location>
        <begin position="1216"/>
        <end position="1242"/>
    </location>
</feature>
<protein>
    <recommendedName>
        <fullName evidence="9">ABC transporter domain-containing protein</fullName>
    </recommendedName>
</protein>
<dbReference type="InterPro" id="IPR043926">
    <property type="entry name" value="ABCG_dom"/>
</dbReference>
<organism evidence="10 11">
    <name type="scientific">Phytophthora ramorum</name>
    <name type="common">Sudden oak death agent</name>
    <dbReference type="NCBI Taxonomy" id="164328"/>
    <lineage>
        <taxon>Eukaryota</taxon>
        <taxon>Sar</taxon>
        <taxon>Stramenopiles</taxon>
        <taxon>Oomycota</taxon>
        <taxon>Peronosporomycetes</taxon>
        <taxon>Peronosporales</taxon>
        <taxon>Peronosporaceae</taxon>
        <taxon>Phytophthora</taxon>
    </lineage>
</organism>
<dbReference type="Pfam" id="PF01061">
    <property type="entry name" value="ABC2_membrane"/>
    <property type="match status" value="2"/>
</dbReference>
<evidence type="ECO:0000256" key="2">
    <source>
        <dbReference type="ARBA" id="ARBA00022448"/>
    </source>
</evidence>
<evidence type="ECO:0000256" key="5">
    <source>
        <dbReference type="ARBA" id="ARBA00022840"/>
    </source>
</evidence>
<evidence type="ECO:0000259" key="9">
    <source>
        <dbReference type="PROSITE" id="PS50893"/>
    </source>
</evidence>
<dbReference type="Proteomes" id="UP000005238">
    <property type="component" value="Unassembled WGS sequence"/>
</dbReference>
<dbReference type="InterPro" id="IPR027417">
    <property type="entry name" value="P-loop_NTPase"/>
</dbReference>
<dbReference type="InterPro" id="IPR003439">
    <property type="entry name" value="ABC_transporter-like_ATP-bd"/>
</dbReference>
<evidence type="ECO:0000256" key="1">
    <source>
        <dbReference type="ARBA" id="ARBA00004141"/>
    </source>
</evidence>
<reference evidence="10" key="2">
    <citation type="submission" date="2015-06" db="UniProtKB">
        <authorList>
            <consortium name="EnsemblProtists"/>
        </authorList>
    </citation>
    <scope>IDENTIFICATION</scope>
    <source>
        <strain evidence="10">Pr102</strain>
    </source>
</reference>
<evidence type="ECO:0000256" key="3">
    <source>
        <dbReference type="ARBA" id="ARBA00022692"/>
    </source>
</evidence>
<dbReference type="Pfam" id="PF06422">
    <property type="entry name" value="PDR_CDR"/>
    <property type="match status" value="1"/>
</dbReference>
<comment type="subcellular location">
    <subcellularLocation>
        <location evidence="1">Membrane</location>
        <topology evidence="1">Multi-pass membrane protein</topology>
    </subcellularLocation>
</comment>
<dbReference type="PROSITE" id="PS50893">
    <property type="entry name" value="ABC_TRANSPORTER_2"/>
    <property type="match status" value="2"/>
</dbReference>
<dbReference type="Gene3D" id="3.40.50.300">
    <property type="entry name" value="P-loop containing nucleotide triphosphate hydrolases"/>
    <property type="match status" value="2"/>
</dbReference>
<dbReference type="Pfam" id="PF00005">
    <property type="entry name" value="ABC_tran"/>
    <property type="match status" value="2"/>
</dbReference>
<dbReference type="GO" id="GO:0140359">
    <property type="term" value="F:ABC-type transporter activity"/>
    <property type="evidence" value="ECO:0007669"/>
    <property type="project" value="InterPro"/>
</dbReference>
<feature type="transmembrane region" description="Helical" evidence="8">
    <location>
        <begin position="609"/>
        <end position="628"/>
    </location>
</feature>
<evidence type="ECO:0000256" key="6">
    <source>
        <dbReference type="ARBA" id="ARBA00022989"/>
    </source>
</evidence>
<keyword evidence="7 8" id="KW-0472">Membrane</keyword>
<keyword evidence="5" id="KW-0067">ATP-binding</keyword>
<dbReference type="InterPro" id="IPR010929">
    <property type="entry name" value="PDR_CDR_ABC"/>
</dbReference>
<dbReference type="InterPro" id="IPR013525">
    <property type="entry name" value="ABC2_TM"/>
</dbReference>
<evidence type="ECO:0000256" key="7">
    <source>
        <dbReference type="ARBA" id="ARBA00023136"/>
    </source>
</evidence>